<feature type="transmembrane region" description="Helical" evidence="1">
    <location>
        <begin position="77"/>
        <end position="99"/>
    </location>
</feature>
<keyword evidence="1" id="KW-1133">Transmembrane helix</keyword>
<feature type="transmembrane region" description="Helical" evidence="1">
    <location>
        <begin position="49"/>
        <end position="70"/>
    </location>
</feature>
<evidence type="ECO:0000313" key="3">
    <source>
        <dbReference type="Proteomes" id="UP000030300"/>
    </source>
</evidence>
<gene>
    <name evidence="2" type="ORF">KR76_16640</name>
</gene>
<accession>A0A0A1DRP1</accession>
<dbReference type="HOGENOM" id="CLU_2260832_0_0_11"/>
<dbReference type="Proteomes" id="UP000030300">
    <property type="component" value="Chromosome"/>
</dbReference>
<dbReference type="EMBL" id="CP009896">
    <property type="protein sequence ID" value="AIY19989.2"/>
    <property type="molecule type" value="Genomic_DNA"/>
</dbReference>
<dbReference type="KEGG" id="psim:KR76_16640"/>
<evidence type="ECO:0000256" key="1">
    <source>
        <dbReference type="SAM" id="Phobius"/>
    </source>
</evidence>
<sequence>MVLSRRRRIRPVAIDPATGRRISPWPFAGLVLLVSSFFLYVASGLLAPAWAVALLLLSWLVMLVLCFAWWTSHPRWTVTLGLFSFVWWFAAITAGGVFLDWTA</sequence>
<reference evidence="2 3" key="1">
    <citation type="journal article" date="2015" name="Genome Announc.">
        <title>Complete Genome Sequence of Steroid-Transforming Nocardioides simplex VKM Ac-2033D.</title>
        <authorList>
            <person name="Shtratnikova V.Y."/>
            <person name="Schelkunov M.I."/>
            <person name="Pekov Y.A."/>
            <person name="Fokina V.V."/>
            <person name="Logacheva M.D."/>
            <person name="Sokolov S.L."/>
            <person name="Bragin E.Y."/>
            <person name="Ashapkin V.V."/>
            <person name="Donova M.V."/>
        </authorList>
    </citation>
    <scope>NUCLEOTIDE SEQUENCE [LARGE SCALE GENOMIC DNA]</scope>
    <source>
        <strain evidence="2 3">VKM Ac-2033D</strain>
    </source>
</reference>
<dbReference type="eggNOG" id="ENOG50323A3">
    <property type="taxonomic scope" value="Bacteria"/>
</dbReference>
<organism evidence="2 3">
    <name type="scientific">Nocardioides simplex</name>
    <name type="common">Arthrobacter simplex</name>
    <dbReference type="NCBI Taxonomy" id="2045"/>
    <lineage>
        <taxon>Bacteria</taxon>
        <taxon>Bacillati</taxon>
        <taxon>Actinomycetota</taxon>
        <taxon>Actinomycetes</taxon>
        <taxon>Propionibacteriales</taxon>
        <taxon>Nocardioidaceae</taxon>
        <taxon>Pimelobacter</taxon>
    </lineage>
</organism>
<keyword evidence="3" id="KW-1185">Reference proteome</keyword>
<feature type="transmembrane region" description="Helical" evidence="1">
    <location>
        <begin position="25"/>
        <end position="43"/>
    </location>
</feature>
<keyword evidence="1" id="KW-0472">Membrane</keyword>
<dbReference type="STRING" id="2045.KR76_16640"/>
<proteinExistence type="predicted"/>
<evidence type="ECO:0000313" key="2">
    <source>
        <dbReference type="EMBL" id="AIY19989.2"/>
    </source>
</evidence>
<dbReference type="AlphaFoldDB" id="A0A0A1DRP1"/>
<keyword evidence="1" id="KW-0812">Transmembrane</keyword>
<name>A0A0A1DRP1_NOCSI</name>
<protein>
    <submittedName>
        <fullName evidence="2">Uncharacterized protein</fullName>
    </submittedName>
</protein>